<accession>A0A7S0FLN1</accession>
<dbReference type="EMBL" id="HBEG01030582">
    <property type="protein sequence ID" value="CAD8368017.1"/>
    <property type="molecule type" value="Transcribed_RNA"/>
</dbReference>
<organism evidence="2">
    <name type="scientific">Pyrodinium bahamense</name>
    <dbReference type="NCBI Taxonomy" id="73915"/>
    <lineage>
        <taxon>Eukaryota</taxon>
        <taxon>Sar</taxon>
        <taxon>Alveolata</taxon>
        <taxon>Dinophyceae</taxon>
        <taxon>Gonyaulacales</taxon>
        <taxon>Pyrocystaceae</taxon>
        <taxon>Pyrodinium</taxon>
    </lineage>
</organism>
<sequence>MDTPDEERRRLLIDLVNPRLVRLKRAFFVALGILMLQGMAFAAGAVYFRVASTHTESMLMDAADARAFGSNSDNSGLCGTFTEGTNILAALIRALPPIKVCRSRSSDTCAGGTDMVTALAYEENRFQAGQIVDALRGSSFTWTRGTVARAFSNHTYTVQWSDGKKPDLVRPSQMRQANTTSDQPTSYGYSDAITFLRGFEHVLYLWAPLLLGPHESLRSSHADLEALEGIYMVMLNYSRTARWPATDDKNIRLTKRGMISHGFCTSYDDWGRTVAEVSDSRREAVAFANGISRRFAHIVLDFSSGEVVQKYGNMDFDILTNACNLSRHIWSLDFHDDALQWLAKLQSRTQELGRTWPCELSGRQCGSYECFAVAQIGCIPKHECADSVVSVHKALRRSWTSCLLDSAQLVSNYELIATGVIMLFYMCFTRGLAWCNAGDMKDLVKIASEGSTRTELEAMHRGE</sequence>
<keyword evidence="1" id="KW-0472">Membrane</keyword>
<keyword evidence="1" id="KW-0812">Transmembrane</keyword>
<protein>
    <submittedName>
        <fullName evidence="2">Uncharacterized protein</fullName>
    </submittedName>
</protein>
<proteinExistence type="predicted"/>
<dbReference type="Gene3D" id="2.30.30.140">
    <property type="match status" value="1"/>
</dbReference>
<keyword evidence="1" id="KW-1133">Transmembrane helix</keyword>
<reference evidence="2" key="1">
    <citation type="submission" date="2021-01" db="EMBL/GenBank/DDBJ databases">
        <authorList>
            <person name="Corre E."/>
            <person name="Pelletier E."/>
            <person name="Niang G."/>
            <person name="Scheremetjew M."/>
            <person name="Finn R."/>
            <person name="Kale V."/>
            <person name="Holt S."/>
            <person name="Cochrane G."/>
            <person name="Meng A."/>
            <person name="Brown T."/>
            <person name="Cohen L."/>
        </authorList>
    </citation>
    <scope>NUCLEOTIDE SEQUENCE</scope>
    <source>
        <strain evidence="2">Pbaha01</strain>
    </source>
</reference>
<gene>
    <name evidence="2" type="ORF">PBAH0796_LOCUS18666</name>
</gene>
<evidence type="ECO:0000313" key="2">
    <source>
        <dbReference type="EMBL" id="CAD8368017.1"/>
    </source>
</evidence>
<dbReference type="AlphaFoldDB" id="A0A7S0FLN1"/>
<feature type="transmembrane region" description="Helical" evidence="1">
    <location>
        <begin position="26"/>
        <end position="48"/>
    </location>
</feature>
<name>A0A7S0FLN1_9DINO</name>
<evidence type="ECO:0000256" key="1">
    <source>
        <dbReference type="SAM" id="Phobius"/>
    </source>
</evidence>